<dbReference type="AlphaFoldDB" id="C9MZK4"/>
<dbReference type="GO" id="GO:0043190">
    <property type="term" value="C:ATP-binding cassette (ABC) transporter complex"/>
    <property type="evidence" value="ECO:0007669"/>
    <property type="project" value="TreeGrafter"/>
</dbReference>
<evidence type="ECO:0000256" key="1">
    <source>
        <dbReference type="ARBA" id="ARBA00004141"/>
    </source>
</evidence>
<dbReference type="STRING" id="634994.GCWU000323_01974"/>
<sequence length="234" mass="27467">MKEKMLIDKVSYTNPIKNINPGVKFILSMTTLVFLLYTGSKIVFVFNFILFNLLLLFVVKVKIGDLLKLNFIPALFILTTVISLLFIKADIWTFLLRSFSSIAVVYFLICSTPIIDLDYIFAKLKFPKIFREMFLLIYRYIFLLFENKEKLHNAQEVRLGYSSFKNGMKSFPMLVVAILKKTYYYNLNSIKAVESRMGKEFIFSHRKYKKIGFEIIFVIIIVIINLYLVVKYNA</sequence>
<evidence type="ECO:0000256" key="2">
    <source>
        <dbReference type="ARBA" id="ARBA00022692"/>
    </source>
</evidence>
<accession>C9MZK4</accession>
<evidence type="ECO:0000313" key="7">
    <source>
        <dbReference type="Proteomes" id="UP000006233"/>
    </source>
</evidence>
<reference evidence="6 7" key="1">
    <citation type="submission" date="2009-09" db="EMBL/GenBank/DDBJ databases">
        <authorList>
            <person name="Weinstock G."/>
            <person name="Sodergren E."/>
            <person name="Clifton S."/>
            <person name="Fulton L."/>
            <person name="Fulton B."/>
            <person name="Courtney L."/>
            <person name="Fronick C."/>
            <person name="Harrison M."/>
            <person name="Strong C."/>
            <person name="Farmer C."/>
            <person name="Delahaunty K."/>
            <person name="Markovic C."/>
            <person name="Hall O."/>
            <person name="Minx P."/>
            <person name="Tomlinson C."/>
            <person name="Mitreva M."/>
            <person name="Nelson J."/>
            <person name="Hou S."/>
            <person name="Wollam A."/>
            <person name="Pepin K.H."/>
            <person name="Johnson M."/>
            <person name="Bhonagiri V."/>
            <person name="Nash W.E."/>
            <person name="Warren W."/>
            <person name="Chinwalla A."/>
            <person name="Mardis E.R."/>
            <person name="Wilson R.K."/>
        </authorList>
    </citation>
    <scope>NUCLEOTIDE SEQUENCE [LARGE SCALE GENOMIC DNA]</scope>
    <source>
        <strain evidence="6 7">F0254</strain>
    </source>
</reference>
<evidence type="ECO:0000256" key="5">
    <source>
        <dbReference type="SAM" id="Phobius"/>
    </source>
</evidence>
<evidence type="ECO:0000313" key="6">
    <source>
        <dbReference type="EMBL" id="EEX73831.1"/>
    </source>
</evidence>
<feature type="transmembrane region" description="Helical" evidence="5">
    <location>
        <begin position="21"/>
        <end position="37"/>
    </location>
</feature>
<dbReference type="InterPro" id="IPR003339">
    <property type="entry name" value="ABC/ECF_trnsptr_transmembrane"/>
</dbReference>
<organism evidence="6 7">
    <name type="scientific">Leptotrichia hofstadii F0254</name>
    <dbReference type="NCBI Taxonomy" id="634994"/>
    <lineage>
        <taxon>Bacteria</taxon>
        <taxon>Fusobacteriati</taxon>
        <taxon>Fusobacteriota</taxon>
        <taxon>Fusobacteriia</taxon>
        <taxon>Fusobacteriales</taxon>
        <taxon>Leptotrichiaceae</taxon>
        <taxon>Leptotrichia</taxon>
    </lineage>
</organism>
<keyword evidence="2 5" id="KW-0812">Transmembrane</keyword>
<feature type="transmembrane region" description="Helical" evidence="5">
    <location>
        <begin position="43"/>
        <end position="59"/>
    </location>
</feature>
<dbReference type="Proteomes" id="UP000006233">
    <property type="component" value="Unassembled WGS sequence"/>
</dbReference>
<keyword evidence="4 5" id="KW-0472">Membrane</keyword>
<dbReference type="eggNOG" id="COG0619">
    <property type="taxonomic scope" value="Bacteria"/>
</dbReference>
<comment type="caution">
    <text evidence="6">The sequence shown here is derived from an EMBL/GenBank/DDBJ whole genome shotgun (WGS) entry which is preliminary data.</text>
</comment>
<evidence type="ECO:0000256" key="4">
    <source>
        <dbReference type="ARBA" id="ARBA00023136"/>
    </source>
</evidence>
<dbReference type="PANTHER" id="PTHR43723:SF1">
    <property type="entry name" value="COBALT TRANSPORT PROTEIN CBIQ"/>
    <property type="match status" value="1"/>
</dbReference>
<dbReference type="CDD" id="cd16914">
    <property type="entry name" value="EcfT"/>
    <property type="match status" value="1"/>
</dbReference>
<feature type="transmembrane region" description="Helical" evidence="5">
    <location>
        <begin position="211"/>
        <end position="230"/>
    </location>
</feature>
<dbReference type="EMBL" id="ACVB02000024">
    <property type="protein sequence ID" value="EEX73831.1"/>
    <property type="molecule type" value="Genomic_DNA"/>
</dbReference>
<dbReference type="GO" id="GO:0006824">
    <property type="term" value="P:cobalt ion transport"/>
    <property type="evidence" value="ECO:0007669"/>
    <property type="project" value="TreeGrafter"/>
</dbReference>
<dbReference type="Pfam" id="PF02361">
    <property type="entry name" value="CbiQ"/>
    <property type="match status" value="1"/>
</dbReference>
<dbReference type="InterPro" id="IPR052770">
    <property type="entry name" value="Cobalt_transport_CbiQ"/>
</dbReference>
<comment type="subcellular location">
    <subcellularLocation>
        <location evidence="1">Membrane</location>
        <topology evidence="1">Multi-pass membrane protein</topology>
    </subcellularLocation>
</comment>
<protein>
    <submittedName>
        <fullName evidence="6">Cobalt ABC transporter, permease protein CbiQ</fullName>
    </submittedName>
</protein>
<evidence type="ECO:0000256" key="3">
    <source>
        <dbReference type="ARBA" id="ARBA00022989"/>
    </source>
</evidence>
<feature type="transmembrane region" description="Helical" evidence="5">
    <location>
        <begin position="99"/>
        <end position="121"/>
    </location>
</feature>
<dbReference type="PANTHER" id="PTHR43723">
    <property type="entry name" value="COBALT TRANSPORT PROTEIN CBIQ"/>
    <property type="match status" value="1"/>
</dbReference>
<name>C9MZK4_9FUSO</name>
<keyword evidence="3 5" id="KW-1133">Transmembrane helix</keyword>
<proteinExistence type="predicted"/>
<feature type="transmembrane region" description="Helical" evidence="5">
    <location>
        <begin position="66"/>
        <end position="87"/>
    </location>
</feature>
<gene>
    <name evidence="6" type="primary">cbiQ</name>
    <name evidence="6" type="ORF">GCWU000323_01974</name>
</gene>
<dbReference type="HOGENOM" id="CLU_056469_5_0_0"/>